<dbReference type="InterPro" id="IPR004143">
    <property type="entry name" value="BPL_LPL_catalytic"/>
</dbReference>
<dbReference type="GO" id="GO:0004077">
    <property type="term" value="F:biotin--[biotin carboxyl-carrier protein] ligase activity"/>
    <property type="evidence" value="ECO:0007669"/>
    <property type="project" value="TreeGrafter"/>
</dbReference>
<dbReference type="Pfam" id="PF03099">
    <property type="entry name" value="BPL_LplA_LipB"/>
    <property type="match status" value="1"/>
</dbReference>
<dbReference type="Proteomes" id="UP000320475">
    <property type="component" value="Unassembled WGS sequence"/>
</dbReference>
<feature type="domain" description="BPL/LPL catalytic" evidence="1">
    <location>
        <begin position="443"/>
        <end position="647"/>
    </location>
</feature>
<evidence type="ECO:0000259" key="1">
    <source>
        <dbReference type="PROSITE" id="PS51733"/>
    </source>
</evidence>
<dbReference type="PROSITE" id="PS51733">
    <property type="entry name" value="BPL_LPL_CATALYTIC"/>
    <property type="match status" value="1"/>
</dbReference>
<dbReference type="GO" id="GO:0005737">
    <property type="term" value="C:cytoplasm"/>
    <property type="evidence" value="ECO:0007669"/>
    <property type="project" value="TreeGrafter"/>
</dbReference>
<dbReference type="Gene3D" id="3.30.930.10">
    <property type="entry name" value="Bira Bifunctional Protein, Domain 2"/>
    <property type="match status" value="1"/>
</dbReference>
<dbReference type="Gene3D" id="3.40.50.880">
    <property type="match status" value="1"/>
</dbReference>
<organism evidence="2 3">
    <name type="scientific">Synchytrium endobioticum</name>
    <dbReference type="NCBI Taxonomy" id="286115"/>
    <lineage>
        <taxon>Eukaryota</taxon>
        <taxon>Fungi</taxon>
        <taxon>Fungi incertae sedis</taxon>
        <taxon>Chytridiomycota</taxon>
        <taxon>Chytridiomycota incertae sedis</taxon>
        <taxon>Chytridiomycetes</taxon>
        <taxon>Synchytriales</taxon>
        <taxon>Synchytriaceae</taxon>
        <taxon>Synchytrium</taxon>
    </lineage>
</organism>
<evidence type="ECO:0000313" key="2">
    <source>
        <dbReference type="EMBL" id="TPX48289.1"/>
    </source>
</evidence>
<dbReference type="EMBL" id="QEAM01000055">
    <property type="protein sequence ID" value="TPX48289.1"/>
    <property type="molecule type" value="Genomic_DNA"/>
</dbReference>
<dbReference type="InterPro" id="IPR045864">
    <property type="entry name" value="aa-tRNA-synth_II/BPL/LPL"/>
</dbReference>
<dbReference type="VEuPathDB" id="FungiDB:SeMB42_g02674"/>
<reference evidence="2 3" key="1">
    <citation type="journal article" date="2019" name="Sci. Rep.">
        <title>Comparative genomics of chytrid fungi reveal insights into the obligate biotrophic and pathogenic lifestyle of Synchytrium endobioticum.</title>
        <authorList>
            <person name="van de Vossenberg B.T.L.H."/>
            <person name="Warris S."/>
            <person name="Nguyen H.D.T."/>
            <person name="van Gent-Pelzer M.P.E."/>
            <person name="Joly D.L."/>
            <person name="van de Geest H.C."/>
            <person name="Bonants P.J.M."/>
            <person name="Smith D.S."/>
            <person name="Levesque C.A."/>
            <person name="van der Lee T.A.J."/>
        </authorList>
    </citation>
    <scope>NUCLEOTIDE SEQUENCE [LARGE SCALE GENOMIC DNA]</scope>
    <source>
        <strain evidence="2 3">LEV6574</strain>
    </source>
</reference>
<dbReference type="Pfam" id="PF09825">
    <property type="entry name" value="BPL_N"/>
    <property type="match status" value="1"/>
</dbReference>
<accession>A0A507D9G6</accession>
<dbReference type="SUPFAM" id="SSF52317">
    <property type="entry name" value="Class I glutamine amidotransferase-like"/>
    <property type="match status" value="1"/>
</dbReference>
<name>A0A507D9G6_9FUNG</name>
<gene>
    <name evidence="2" type="ORF">SeLEV6574_g02114</name>
</gene>
<dbReference type="InterPro" id="IPR019197">
    <property type="entry name" value="Biotin-prot_ligase_N"/>
</dbReference>
<proteinExistence type="predicted"/>
<dbReference type="SUPFAM" id="SSF55681">
    <property type="entry name" value="Class II aaRS and biotin synthetases"/>
    <property type="match status" value="1"/>
</dbReference>
<dbReference type="CDD" id="cd03144">
    <property type="entry name" value="GATase1_ScBLP_like"/>
    <property type="match status" value="1"/>
</dbReference>
<dbReference type="OrthoDB" id="10250105at2759"/>
<dbReference type="PANTHER" id="PTHR12835">
    <property type="entry name" value="BIOTIN PROTEIN LIGASE"/>
    <property type="match status" value="1"/>
</dbReference>
<dbReference type="InterPro" id="IPR029062">
    <property type="entry name" value="Class_I_gatase-like"/>
</dbReference>
<comment type="caution">
    <text evidence="2">The sequence shown here is derived from an EMBL/GenBank/DDBJ whole genome shotgun (WGS) entry which is preliminary data.</text>
</comment>
<dbReference type="PANTHER" id="PTHR12835:SF5">
    <property type="entry name" value="BIOTIN--PROTEIN LIGASE"/>
    <property type="match status" value="1"/>
</dbReference>
<dbReference type="AlphaFoldDB" id="A0A507D9G6"/>
<sequence length="704" mass="78165">MVCLSKIARFTAFVGAGTAASFQTPPSRFQTPAFASFINTTTTTDTPNAMNVLVYADQGTAKTPIDHTLLTLKSSLSASYDVMLVDAKTLLTEPWENYTALLVIPGGRDLPYVKALYPEGTNRIRRYVEAGGKYLGICAGAYFACQKVEFEVNRKDYQVTGDRDLVFYKGIGRGSVFDGFIYGSEAGARAAHLQLAPELNDIFQERNVSMYHNGGPYFVSLMPDGSQPEGTKVLAYYADPDSVFQPTPHEKQLPAIISCQVGRGKAILSGPHIEYSAAAMLVHQSFSHQHEHVIPKLATSDHTRRDLTRYILGSELALKLNQVENASQVEEELTFGPKLSELHLCFGPNKPRKTQDAESTIAHALLGGKYSVRVIEDDINVFNIHRRGFAAEKGEAEVPKGHKIPFFITVYSVGDYPLPAETPHFNVPRYYDFLRVARADTDRRSAALENELSFGSTIMYGEVLTSTQTILDKNLQFSKELPNGFTFVASRQVAGRGRGRNAWISSLGCLQFSFRLLHKDAASVIFVQYLIALAAVDAIKSKPGYEKLPIHLKWPNDIYVQLSPGQEGLQKIGGVLVNSSYQSVNQVIQINNARQSQQLPEVELEDVLARVLTIFEIYYQELLDAIQSDKFAFAFEPFLPRYYNAWLHSHVRVVLEAHGNAQAVITGIDSSGLLRCVGDNQQEYLLQPDGNSFDMMKGMIARKK</sequence>
<protein>
    <recommendedName>
        <fullName evidence="1">BPL/LPL catalytic domain-containing protein</fullName>
    </recommendedName>
</protein>
<evidence type="ECO:0000313" key="3">
    <source>
        <dbReference type="Proteomes" id="UP000320475"/>
    </source>
</evidence>